<dbReference type="PANTHER" id="PTHR12725:SF117">
    <property type="entry name" value="HALOACID DEHALOGENASE-LIKE HYDROLASE"/>
    <property type="match status" value="1"/>
</dbReference>
<dbReference type="PANTHER" id="PTHR12725">
    <property type="entry name" value="HALOACID DEHALOGENASE-LIKE HYDROLASE"/>
    <property type="match status" value="1"/>
</dbReference>
<dbReference type="AlphaFoldDB" id="E0TE46"/>
<dbReference type="SFLD" id="SFLDG01132">
    <property type="entry name" value="C1.5.3:_5'-Nucleotidase_Like"/>
    <property type="match status" value="1"/>
</dbReference>
<dbReference type="GO" id="GO:0016787">
    <property type="term" value="F:hydrolase activity"/>
    <property type="evidence" value="ECO:0007669"/>
    <property type="project" value="UniProtKB-KW"/>
</dbReference>
<dbReference type="InterPro" id="IPR036412">
    <property type="entry name" value="HAD-like_sf"/>
</dbReference>
<dbReference type="Proteomes" id="UP000001302">
    <property type="component" value="Chromosome"/>
</dbReference>
<reference evidence="3" key="1">
    <citation type="submission" date="2010-08" db="EMBL/GenBank/DDBJ databases">
        <title>Genome sequence of Parvularcula bermudensis HTCC2503.</title>
        <authorList>
            <person name="Kang D.-M."/>
            <person name="Oh H.-M."/>
            <person name="Cho J.-C."/>
        </authorList>
    </citation>
    <scope>NUCLEOTIDE SEQUENCE [LARGE SCALE GENOMIC DNA]</scope>
    <source>
        <strain evidence="3">ATCC BAA-594 / HTCC2503 / KCTC 12087</strain>
    </source>
</reference>
<gene>
    <name evidence="2" type="ordered locus">PB2503_03962</name>
</gene>
<feature type="region of interest" description="Disordered" evidence="1">
    <location>
        <begin position="198"/>
        <end position="218"/>
    </location>
</feature>
<organism evidence="2 3">
    <name type="scientific">Parvularcula bermudensis (strain ATCC BAA-594 / HTCC2503 / KCTC 12087)</name>
    <dbReference type="NCBI Taxonomy" id="314260"/>
    <lineage>
        <taxon>Bacteria</taxon>
        <taxon>Pseudomonadati</taxon>
        <taxon>Pseudomonadota</taxon>
        <taxon>Alphaproteobacteria</taxon>
        <taxon>Parvularculales</taxon>
        <taxon>Parvularculaceae</taxon>
        <taxon>Parvularcula</taxon>
    </lineage>
</organism>
<dbReference type="HOGENOM" id="CLU_059493_2_1_5"/>
<dbReference type="Gene3D" id="3.40.50.1000">
    <property type="entry name" value="HAD superfamily/HAD-like"/>
    <property type="match status" value="1"/>
</dbReference>
<dbReference type="eggNOG" id="COG1011">
    <property type="taxonomic scope" value="Bacteria"/>
</dbReference>
<evidence type="ECO:0000256" key="1">
    <source>
        <dbReference type="SAM" id="MobiDB-lite"/>
    </source>
</evidence>
<dbReference type="Pfam" id="PF00702">
    <property type="entry name" value="Hydrolase"/>
    <property type="match status" value="1"/>
</dbReference>
<dbReference type="EMBL" id="CP002156">
    <property type="protein sequence ID" value="ADM08867.1"/>
    <property type="molecule type" value="Genomic_DNA"/>
</dbReference>
<sequence>MALAAFDHVETWIFDLDNTLYPADCHLFAQIDERMTGFIEGFLRCDRAKARHLQKDYYRRYGTTLAGLMAEHNLPPDDFLDYVHDIDLSAVPPNERLGMAIAALPGRKYIFTNGSEGHAERVSDHLGVSHAFDGVFGIETGDFIPKPQEAAYHAFSARFGRCPRSAAFFEDMAPNLTVPAALGMVTILVQSDATWFEDEPQGKRPAIPGDHPPHVDHTTSDLTDFVGRLSTFGSNGKEGG</sequence>
<dbReference type="InterPro" id="IPR006439">
    <property type="entry name" value="HAD-SF_hydro_IA"/>
</dbReference>
<accession>E0TE46</accession>
<dbReference type="NCBIfam" id="TIGR01993">
    <property type="entry name" value="Pyr-5-nucltdase"/>
    <property type="match status" value="1"/>
</dbReference>
<reference evidence="2 3" key="2">
    <citation type="journal article" date="2011" name="J. Bacteriol.">
        <title>Complete genome sequence of strain HTCC2503T of Parvularcula bermudensis, the type species of the order "Parvularculales" in the class Alphaproteobacteria.</title>
        <authorList>
            <person name="Oh H.M."/>
            <person name="Kang I."/>
            <person name="Vergin K.L."/>
            <person name="Kang D."/>
            <person name="Rhee K.H."/>
            <person name="Giovannoni S.J."/>
            <person name="Cho J.C."/>
        </authorList>
    </citation>
    <scope>NUCLEOTIDE SEQUENCE [LARGE SCALE GENOMIC DNA]</scope>
    <source>
        <strain evidence="3">ATCC BAA-594 / HTCC2503 / KCTC 12087</strain>
    </source>
</reference>
<keyword evidence="2" id="KW-0378">Hydrolase</keyword>
<dbReference type="SFLD" id="SFLDS00003">
    <property type="entry name" value="Haloacid_Dehalogenase"/>
    <property type="match status" value="1"/>
</dbReference>
<evidence type="ECO:0000313" key="3">
    <source>
        <dbReference type="Proteomes" id="UP000001302"/>
    </source>
</evidence>
<dbReference type="InterPro" id="IPR010237">
    <property type="entry name" value="Pyr-5-nucltdase"/>
</dbReference>
<dbReference type="RefSeq" id="WP_013299841.1">
    <property type="nucleotide sequence ID" value="NC_014414.1"/>
</dbReference>
<evidence type="ECO:0000313" key="2">
    <source>
        <dbReference type="EMBL" id="ADM08867.1"/>
    </source>
</evidence>
<proteinExistence type="predicted"/>
<protein>
    <submittedName>
        <fullName evidence="2">Putative haloacid dehalogenase superfamily hydrolase</fullName>
    </submittedName>
</protein>
<name>E0TE46_PARBH</name>
<dbReference type="STRING" id="314260.PB2503_03962"/>
<keyword evidence="3" id="KW-1185">Reference proteome</keyword>
<dbReference type="OrthoDB" id="9803141at2"/>
<dbReference type="SFLD" id="SFLDG01129">
    <property type="entry name" value="C1.5:_HAD__Beta-PGM__Phosphata"/>
    <property type="match status" value="1"/>
</dbReference>
<dbReference type="NCBIfam" id="TIGR01509">
    <property type="entry name" value="HAD-SF-IA-v3"/>
    <property type="match status" value="1"/>
</dbReference>
<dbReference type="SUPFAM" id="SSF56784">
    <property type="entry name" value="HAD-like"/>
    <property type="match status" value="1"/>
</dbReference>
<dbReference type="Gene3D" id="1.10.150.450">
    <property type="match status" value="1"/>
</dbReference>
<dbReference type="InterPro" id="IPR023214">
    <property type="entry name" value="HAD_sf"/>
</dbReference>
<dbReference type="KEGG" id="pbr:PB2503_03962"/>